<organism evidence="1 2">
    <name type="scientific">Protopolystoma xenopodis</name>
    <dbReference type="NCBI Taxonomy" id="117903"/>
    <lineage>
        <taxon>Eukaryota</taxon>
        <taxon>Metazoa</taxon>
        <taxon>Spiralia</taxon>
        <taxon>Lophotrochozoa</taxon>
        <taxon>Platyhelminthes</taxon>
        <taxon>Monogenea</taxon>
        <taxon>Polyopisthocotylea</taxon>
        <taxon>Polystomatidea</taxon>
        <taxon>Polystomatidae</taxon>
        <taxon>Protopolystoma</taxon>
    </lineage>
</organism>
<gene>
    <name evidence="1" type="ORF">PXEA_LOCUS29489</name>
</gene>
<dbReference type="EMBL" id="CAAALY010251276">
    <property type="protein sequence ID" value="VEL36049.1"/>
    <property type="molecule type" value="Genomic_DNA"/>
</dbReference>
<comment type="caution">
    <text evidence="1">The sequence shown here is derived from an EMBL/GenBank/DDBJ whole genome shotgun (WGS) entry which is preliminary data.</text>
</comment>
<accession>A0A448XG66</accession>
<evidence type="ECO:0000313" key="2">
    <source>
        <dbReference type="Proteomes" id="UP000784294"/>
    </source>
</evidence>
<protein>
    <submittedName>
        <fullName evidence="1">Uncharacterized protein</fullName>
    </submittedName>
</protein>
<dbReference type="AlphaFoldDB" id="A0A448XG66"/>
<sequence>MFRRHRSRHHQRVLPFFASSYELVKETSEANPSTNVLPKAVTLSLLFLSWPIYLLFTLFSRCRPITTSHLFTFNSSKCVPFCGKSSVASSHLLFTPNHLFRSADPTRASNPDPVHGLVDPFTIFLVDRFYSVPVTVCISLQALFLKGLEARTLRFTMQSA</sequence>
<name>A0A448XG66_9PLAT</name>
<proteinExistence type="predicted"/>
<dbReference type="Proteomes" id="UP000784294">
    <property type="component" value="Unassembled WGS sequence"/>
</dbReference>
<reference evidence="1" key="1">
    <citation type="submission" date="2018-11" db="EMBL/GenBank/DDBJ databases">
        <authorList>
            <consortium name="Pathogen Informatics"/>
        </authorList>
    </citation>
    <scope>NUCLEOTIDE SEQUENCE</scope>
</reference>
<evidence type="ECO:0000313" key="1">
    <source>
        <dbReference type="EMBL" id="VEL36049.1"/>
    </source>
</evidence>
<keyword evidence="2" id="KW-1185">Reference proteome</keyword>